<reference evidence="1" key="1">
    <citation type="submission" date="2022-10" db="EMBL/GenBank/DDBJ databases">
        <title>Culturing micro-colonial fungi from biological soil crusts in the Mojave desert and describing Neophaeococcomyces mojavensis, and introducing the new genera and species Taxawa tesnikishii.</title>
        <authorList>
            <person name="Kurbessoian T."/>
            <person name="Stajich J.E."/>
        </authorList>
    </citation>
    <scope>NUCLEOTIDE SEQUENCE</scope>
    <source>
        <strain evidence="1">JES_112</strain>
    </source>
</reference>
<evidence type="ECO:0000313" key="2">
    <source>
        <dbReference type="Proteomes" id="UP001172386"/>
    </source>
</evidence>
<comment type="caution">
    <text evidence="1">The sequence shown here is derived from an EMBL/GenBank/DDBJ whole genome shotgun (WGS) entry which is preliminary data.</text>
</comment>
<protein>
    <submittedName>
        <fullName evidence="1">Uncharacterized protein</fullName>
    </submittedName>
</protein>
<sequence length="492" mass="53582">MASNSPTTSEPILINHSTADITNDSTNTAGTDQAPTDNEPRPPPLSRASTSALEKCWICLASKDEDPPSPPNPPTPWRHPCSCSLQAHESCLLDWIADQEAPRSRSGGGRSGPSPDKILCPQCRSEIKVQRPNDALVNLCRRLDRQYSRLVLPGLAAAFTSTLVAGCWAHGHTAVYMIFGQTDATKLYMYSLARPGHNLAYALIPINLIFARTRFADFVLPSGTLFLLGTQLQDGLRIDWTMWPPLPSTVFACLPALSQFYNWTYEKAFGKLNKKWIDAVRPRREEGYEGQEENIADILNEQEAELAEANEGGDGGMVLELELNIGAVDEDDGDIPPFEEVQDALNGAGGIAAAAAAAQAQQNNANANAGGNGGGGGHVHRLLGDNELMDDTSSIGQTVIGALLMPAVASVTGEVLKMALPASWTNPTRNFMNGRFGLLSTKWGRSVVGGCLFVVMKDMLTLYCRWRLAEGHRKRRVMNYNKREKVYERVSD</sequence>
<dbReference type="EMBL" id="JAPDRQ010000109">
    <property type="protein sequence ID" value="KAJ9654918.1"/>
    <property type="molecule type" value="Genomic_DNA"/>
</dbReference>
<proteinExistence type="predicted"/>
<dbReference type="Proteomes" id="UP001172386">
    <property type="component" value="Unassembled WGS sequence"/>
</dbReference>
<name>A0ACC3A3T9_9EURO</name>
<accession>A0ACC3A3T9</accession>
<gene>
    <name evidence="1" type="ORF">H2198_006100</name>
</gene>
<organism evidence="1 2">
    <name type="scientific">Neophaeococcomyces mojaviensis</name>
    <dbReference type="NCBI Taxonomy" id="3383035"/>
    <lineage>
        <taxon>Eukaryota</taxon>
        <taxon>Fungi</taxon>
        <taxon>Dikarya</taxon>
        <taxon>Ascomycota</taxon>
        <taxon>Pezizomycotina</taxon>
        <taxon>Eurotiomycetes</taxon>
        <taxon>Chaetothyriomycetidae</taxon>
        <taxon>Chaetothyriales</taxon>
        <taxon>Chaetothyriales incertae sedis</taxon>
        <taxon>Neophaeococcomyces</taxon>
    </lineage>
</organism>
<evidence type="ECO:0000313" key="1">
    <source>
        <dbReference type="EMBL" id="KAJ9654918.1"/>
    </source>
</evidence>
<keyword evidence="2" id="KW-1185">Reference proteome</keyword>